<name>A0A6A6D8A2_9PEZI</name>
<dbReference type="InterPro" id="IPR037818">
    <property type="entry name" value="TAF8"/>
</dbReference>
<dbReference type="PANTHER" id="PTHR46469">
    <property type="entry name" value="TRANSCRIPTION INITIATION FACTOR TFIID SUBUNIT 8"/>
    <property type="match status" value="1"/>
</dbReference>
<organism evidence="9 10">
    <name type="scientific">Zopfia rhizophila CBS 207.26</name>
    <dbReference type="NCBI Taxonomy" id="1314779"/>
    <lineage>
        <taxon>Eukaryota</taxon>
        <taxon>Fungi</taxon>
        <taxon>Dikarya</taxon>
        <taxon>Ascomycota</taxon>
        <taxon>Pezizomycotina</taxon>
        <taxon>Dothideomycetes</taxon>
        <taxon>Dothideomycetes incertae sedis</taxon>
        <taxon>Zopfiaceae</taxon>
        <taxon>Zopfia</taxon>
    </lineage>
</organism>
<feature type="region of interest" description="Disordered" evidence="7">
    <location>
        <begin position="301"/>
        <end position="328"/>
    </location>
</feature>
<evidence type="ECO:0000256" key="7">
    <source>
        <dbReference type="SAM" id="MobiDB-lite"/>
    </source>
</evidence>
<dbReference type="PANTHER" id="PTHR46469:SF1">
    <property type="entry name" value="TRANSCRIPTION INITIATION FACTOR TFIID SUBUNIT 8"/>
    <property type="match status" value="1"/>
</dbReference>
<feature type="compositionally biased region" description="Basic residues" evidence="7">
    <location>
        <begin position="253"/>
        <end position="272"/>
    </location>
</feature>
<dbReference type="AlphaFoldDB" id="A0A6A6D8A2"/>
<evidence type="ECO:0000259" key="8">
    <source>
        <dbReference type="SMART" id="SM00576"/>
    </source>
</evidence>
<dbReference type="GO" id="GO:0005669">
    <property type="term" value="C:transcription factor TFIID complex"/>
    <property type="evidence" value="ECO:0007669"/>
    <property type="project" value="InterPro"/>
</dbReference>
<dbReference type="EMBL" id="ML994727">
    <property type="protein sequence ID" value="KAF2175681.1"/>
    <property type="molecule type" value="Genomic_DNA"/>
</dbReference>
<keyword evidence="4" id="KW-0805">Transcription regulation</keyword>
<evidence type="ECO:0000313" key="10">
    <source>
        <dbReference type="Proteomes" id="UP000800200"/>
    </source>
</evidence>
<feature type="region of interest" description="Disordered" evidence="7">
    <location>
        <begin position="20"/>
        <end position="41"/>
    </location>
</feature>
<dbReference type="GO" id="GO:0006367">
    <property type="term" value="P:transcription initiation at RNA polymerase II promoter"/>
    <property type="evidence" value="ECO:0007669"/>
    <property type="project" value="TreeGrafter"/>
</dbReference>
<dbReference type="Pfam" id="PF07524">
    <property type="entry name" value="Bromo_TP"/>
    <property type="match status" value="1"/>
</dbReference>
<evidence type="ECO:0000256" key="6">
    <source>
        <dbReference type="ARBA" id="ARBA00023242"/>
    </source>
</evidence>
<dbReference type="Gene3D" id="1.10.20.10">
    <property type="entry name" value="Histone, subunit A"/>
    <property type="match status" value="1"/>
</dbReference>
<dbReference type="InterPro" id="IPR006565">
    <property type="entry name" value="BTP"/>
</dbReference>
<evidence type="ECO:0000256" key="2">
    <source>
        <dbReference type="ARBA" id="ARBA00008767"/>
    </source>
</evidence>
<dbReference type="InterPro" id="IPR009072">
    <property type="entry name" value="Histone-fold"/>
</dbReference>
<reference evidence="9" key="1">
    <citation type="journal article" date="2020" name="Stud. Mycol.">
        <title>101 Dothideomycetes genomes: a test case for predicting lifestyles and emergence of pathogens.</title>
        <authorList>
            <person name="Haridas S."/>
            <person name="Albert R."/>
            <person name="Binder M."/>
            <person name="Bloem J."/>
            <person name="Labutti K."/>
            <person name="Salamov A."/>
            <person name="Andreopoulos B."/>
            <person name="Baker S."/>
            <person name="Barry K."/>
            <person name="Bills G."/>
            <person name="Bluhm B."/>
            <person name="Cannon C."/>
            <person name="Castanera R."/>
            <person name="Culley D."/>
            <person name="Daum C."/>
            <person name="Ezra D."/>
            <person name="Gonzalez J."/>
            <person name="Henrissat B."/>
            <person name="Kuo A."/>
            <person name="Liang C."/>
            <person name="Lipzen A."/>
            <person name="Lutzoni F."/>
            <person name="Magnuson J."/>
            <person name="Mondo S."/>
            <person name="Nolan M."/>
            <person name="Ohm R."/>
            <person name="Pangilinan J."/>
            <person name="Park H.-J."/>
            <person name="Ramirez L."/>
            <person name="Alfaro M."/>
            <person name="Sun H."/>
            <person name="Tritt A."/>
            <person name="Yoshinaga Y."/>
            <person name="Zwiers L.-H."/>
            <person name="Turgeon B."/>
            <person name="Goodwin S."/>
            <person name="Spatafora J."/>
            <person name="Crous P."/>
            <person name="Grigoriev I."/>
        </authorList>
    </citation>
    <scope>NUCLEOTIDE SEQUENCE</scope>
    <source>
        <strain evidence="9">CBS 207.26</strain>
    </source>
</reference>
<protein>
    <recommendedName>
        <fullName evidence="3">Transcription initiation factor TFIID subunit 8</fullName>
    </recommendedName>
</protein>
<gene>
    <name evidence="9" type="ORF">K469DRAFT_609963</name>
</gene>
<comment type="similarity">
    <text evidence="2">Belongs to the TAF8 family.</text>
</comment>
<accession>A0A6A6D8A2</accession>
<dbReference type="SMART" id="SM00576">
    <property type="entry name" value="BTP"/>
    <property type="match status" value="1"/>
</dbReference>
<dbReference type="Proteomes" id="UP000800200">
    <property type="component" value="Unassembled WGS sequence"/>
</dbReference>
<dbReference type="GO" id="GO:0046982">
    <property type="term" value="F:protein heterodimerization activity"/>
    <property type="evidence" value="ECO:0007669"/>
    <property type="project" value="InterPro"/>
</dbReference>
<proteinExistence type="inferred from homology"/>
<dbReference type="CDD" id="cd08049">
    <property type="entry name" value="TAF8"/>
    <property type="match status" value="1"/>
</dbReference>
<dbReference type="CDD" id="cd00076">
    <property type="entry name" value="HFD_SF"/>
    <property type="match status" value="1"/>
</dbReference>
<evidence type="ECO:0000256" key="3">
    <source>
        <dbReference type="ARBA" id="ARBA00017307"/>
    </source>
</evidence>
<keyword evidence="6" id="KW-0539">Nucleus</keyword>
<comment type="subcellular location">
    <subcellularLocation>
        <location evidence="1">Nucleus</location>
    </subcellularLocation>
</comment>
<sequence>MAGIRTQPDDSSVHAGIKRLYGEEHAEEAPSTGRPNHKKRKIKHQLLYKQSTHHITDYVSSEFDPESQNKGFFNQQLFRAIGITCKAVGFDSARPEALEALRGLAEEFILKFLGDVRSFMSNARRTEPIPDDWIYALSKCGIKRSSQIEQQLDTGEIPPTFLQPELLPPASAELLPADLEPLVGPELSGKSEKESKPWIPKHFPPFPSKHTYKDTPVYVERETDRRKLREKATEEGKLAAQALRKLMAAKKAGLQKKHGITKPRQSKRRKKSDKLWEEAMESVLNEEERELRTRGLEDIEYRYGSESPRQTRREKEKEKEKRNEEEWKEGMQVNYEKKYWRQAATQGVAD</sequence>
<dbReference type="OrthoDB" id="2193813at2759"/>
<feature type="region of interest" description="Disordered" evidence="7">
    <location>
        <begin position="250"/>
        <end position="275"/>
    </location>
</feature>
<keyword evidence="10" id="KW-1185">Reference proteome</keyword>
<evidence type="ECO:0000256" key="5">
    <source>
        <dbReference type="ARBA" id="ARBA00023163"/>
    </source>
</evidence>
<keyword evidence="5" id="KW-0804">Transcription</keyword>
<feature type="domain" description="Bromodomain associated" evidence="8">
    <location>
        <begin position="71"/>
        <end position="146"/>
    </location>
</feature>
<evidence type="ECO:0000313" key="9">
    <source>
        <dbReference type="EMBL" id="KAF2175681.1"/>
    </source>
</evidence>
<evidence type="ECO:0000256" key="1">
    <source>
        <dbReference type="ARBA" id="ARBA00004123"/>
    </source>
</evidence>
<dbReference type="InterPro" id="IPR019473">
    <property type="entry name" value="TFIID_su8_C"/>
</dbReference>
<dbReference type="Pfam" id="PF10406">
    <property type="entry name" value="TAF8_C"/>
    <property type="match status" value="1"/>
</dbReference>
<evidence type="ECO:0000256" key="4">
    <source>
        <dbReference type="ARBA" id="ARBA00023015"/>
    </source>
</evidence>